<feature type="region of interest" description="Disordered" evidence="2">
    <location>
        <begin position="772"/>
        <end position="837"/>
    </location>
</feature>
<dbReference type="AlphaFoldDB" id="A0AA48L8Q7"/>
<organism evidence="4 5">
    <name type="scientific">Cutaneotrichosporon cavernicola</name>
    <dbReference type="NCBI Taxonomy" id="279322"/>
    <lineage>
        <taxon>Eukaryota</taxon>
        <taxon>Fungi</taxon>
        <taxon>Dikarya</taxon>
        <taxon>Basidiomycota</taxon>
        <taxon>Agaricomycotina</taxon>
        <taxon>Tremellomycetes</taxon>
        <taxon>Trichosporonales</taxon>
        <taxon>Trichosporonaceae</taxon>
        <taxon>Cutaneotrichosporon</taxon>
    </lineage>
</organism>
<dbReference type="PANTHER" id="PTHR37543:SF1">
    <property type="entry name" value="CCCH ZINC FINGER DNA BINDING PROTEIN (AFU_ORTHOLOGUE AFUA_5G12760)"/>
    <property type="match status" value="1"/>
</dbReference>
<dbReference type="PANTHER" id="PTHR37543">
    <property type="entry name" value="CCCH ZINC FINGER DNA BINDING PROTEIN (AFU_ORTHOLOGUE AFUA_5G12760)"/>
    <property type="match status" value="1"/>
</dbReference>
<dbReference type="GeneID" id="85497852"/>
<feature type="compositionally biased region" description="Low complexity" evidence="2">
    <location>
        <begin position="191"/>
        <end position="220"/>
    </location>
</feature>
<sequence length="837" mass="89710">MESLSSGVGGSDLTAHRASPSGLALNSDSPVLSPSSRTSPTPSSPSEVSSTEGERDLLDMSSNLNETLMDEEKETTHVVNYPPPSLPSLPASPEPSSNRTVRPLPRAHSVTSPTLKPQTNVYALRAVPFAARGDLITPSQNRLPPSLGTTAVNSTAASTHNDEESVVDTHSVREESEVYTGSVLEVDSAEPSPTTGYSYSTTPSPSDLPSLPNLPPLSTSHVPSASLPTPGIGVPSLHVIDLRELLSSQPLSPEDGAEAAEEQAAEKDYEEGDLNEALSEVRLLVESYAALREQVAATSVSVEETTGRIIDAIHKHKCPDAKADDTHLEGLSKAEARIVRYKRHIDTLALRVQSAETRNREAETARACRLADVKRLETMVVQGQEDLQTSERHGEMLGRKLSEAVNNVAALQVENEDFRANHSVLRKTQASTPSFVLILLEGEGRMFDPDLLALGGDGGRNLSRPPQGNGGSALNPNIQADFIASDTQFEEFLEGMSESGPLCSISDVPGKFGASTKIRGQMASFGMLDSCGMVFIVAANDRGYLAEVSEWERSSGRVVDKLFAARSTTDRRDDPFRSLGDDRLFAVQCLFPTSPAEWARLMTTTSIRPERNVPANRGHLLMDQTGATTAQALPLAIQPNPALVPNDVSHNQTLRCAPGATPDTYRGQLGSPIPFSPMPTGVRCPDRGRHDPSPPPLPTPRAPRAPQVTSLPVPKYTSRQNPAPRMAGPPWQEYRPASSKGARLPEMLRRSIAAGTATPPRHSNDCVAFRKSARSPSIGGSPPSTDEDNPLDPTIPPAARTHVERPPRFVGPNRSVTGSTTGAPPSGFRVRDGWGRH</sequence>
<keyword evidence="1" id="KW-0175">Coiled coil</keyword>
<feature type="compositionally biased region" description="Pro residues" evidence="2">
    <location>
        <begin position="81"/>
        <end position="93"/>
    </location>
</feature>
<feature type="compositionally biased region" description="Acidic residues" evidence="2">
    <location>
        <begin position="255"/>
        <end position="272"/>
    </location>
</feature>
<feature type="region of interest" description="Disordered" evidence="2">
    <location>
        <begin position="249"/>
        <end position="272"/>
    </location>
</feature>
<dbReference type="RefSeq" id="XP_060459247.1">
    <property type="nucleotide sequence ID" value="XM_060602898.1"/>
</dbReference>
<evidence type="ECO:0000259" key="3">
    <source>
        <dbReference type="Pfam" id="PF25540"/>
    </source>
</evidence>
<feature type="region of interest" description="Disordered" evidence="2">
    <location>
        <begin position="655"/>
        <end position="743"/>
    </location>
</feature>
<reference evidence="4" key="1">
    <citation type="journal article" date="2023" name="BMC Genomics">
        <title>Chromosome-level genome assemblies of Cutaneotrichosporon spp. (Trichosporonales, Basidiomycota) reveal imbalanced evolution between nucleotide sequences and chromosome synteny.</title>
        <authorList>
            <person name="Kobayashi Y."/>
            <person name="Kayamori A."/>
            <person name="Aoki K."/>
            <person name="Shiwa Y."/>
            <person name="Matsutani M."/>
            <person name="Fujita N."/>
            <person name="Sugita T."/>
            <person name="Iwasaki W."/>
            <person name="Tanaka N."/>
            <person name="Takashima M."/>
        </authorList>
    </citation>
    <scope>NUCLEOTIDE SEQUENCE</scope>
    <source>
        <strain evidence="4">HIS019</strain>
    </source>
</reference>
<dbReference type="EMBL" id="AP028217">
    <property type="protein sequence ID" value="BEI93982.1"/>
    <property type="molecule type" value="Genomic_DNA"/>
</dbReference>
<evidence type="ECO:0000313" key="5">
    <source>
        <dbReference type="Proteomes" id="UP001233271"/>
    </source>
</evidence>
<feature type="region of interest" description="Disordered" evidence="2">
    <location>
        <begin position="136"/>
        <end position="226"/>
    </location>
</feature>
<feature type="compositionally biased region" description="Polar residues" evidence="2">
    <location>
        <begin position="137"/>
        <end position="159"/>
    </location>
</feature>
<proteinExistence type="predicted"/>
<feature type="coiled-coil region" evidence="1">
    <location>
        <begin position="331"/>
        <end position="365"/>
    </location>
</feature>
<feature type="compositionally biased region" description="Pro residues" evidence="2">
    <location>
        <begin position="693"/>
        <end position="703"/>
    </location>
</feature>
<accession>A0AA48L8Q7</accession>
<dbReference type="KEGG" id="ccac:CcaHIS019_0604410"/>
<keyword evidence="5" id="KW-1185">Reference proteome</keyword>
<dbReference type="Pfam" id="PF25540">
    <property type="entry name" value="DUF7923"/>
    <property type="match status" value="1"/>
</dbReference>
<gene>
    <name evidence="4" type="ORF">CcaverHIS019_0604410</name>
</gene>
<dbReference type="Proteomes" id="UP001233271">
    <property type="component" value="Chromosome 6"/>
</dbReference>
<protein>
    <recommendedName>
        <fullName evidence="3">DUF7923 domain-containing protein</fullName>
    </recommendedName>
</protein>
<evidence type="ECO:0000256" key="2">
    <source>
        <dbReference type="SAM" id="MobiDB-lite"/>
    </source>
</evidence>
<feature type="compositionally biased region" description="Polar residues" evidence="2">
    <location>
        <begin position="814"/>
        <end position="823"/>
    </location>
</feature>
<dbReference type="InterPro" id="IPR057683">
    <property type="entry name" value="DUF7923"/>
</dbReference>
<evidence type="ECO:0000313" key="4">
    <source>
        <dbReference type="EMBL" id="BEI93982.1"/>
    </source>
</evidence>
<feature type="compositionally biased region" description="Low complexity" evidence="2">
    <location>
        <begin position="27"/>
        <end position="51"/>
    </location>
</feature>
<evidence type="ECO:0000256" key="1">
    <source>
        <dbReference type="SAM" id="Coils"/>
    </source>
</evidence>
<feature type="domain" description="DUF7923" evidence="3">
    <location>
        <begin position="479"/>
        <end position="554"/>
    </location>
</feature>
<feature type="region of interest" description="Disordered" evidence="2">
    <location>
        <begin position="1"/>
        <end position="116"/>
    </location>
</feature>
<name>A0AA48L8Q7_9TREE</name>